<keyword evidence="8" id="KW-1185">Reference proteome</keyword>
<dbReference type="PRINTS" id="PR00081">
    <property type="entry name" value="GDHRDH"/>
</dbReference>
<dbReference type="PROSITE" id="PS00061">
    <property type="entry name" value="ADH_SHORT"/>
    <property type="match status" value="1"/>
</dbReference>
<dbReference type="SUPFAM" id="SSF51735">
    <property type="entry name" value="NAD(P)-binding Rossmann-fold domains"/>
    <property type="match status" value="1"/>
</dbReference>
<dbReference type="Proteomes" id="UP000192760">
    <property type="component" value="Unassembled WGS sequence"/>
</dbReference>
<dbReference type="SMART" id="SM00822">
    <property type="entry name" value="PKS_KR"/>
    <property type="match status" value="1"/>
</dbReference>
<dbReference type="PANTHER" id="PTHR45024:SF2">
    <property type="entry name" value="SCP2 DOMAIN-CONTAINING PROTEIN"/>
    <property type="match status" value="1"/>
</dbReference>
<dbReference type="EMBL" id="AP022590">
    <property type="protein sequence ID" value="BBY37370.1"/>
    <property type="molecule type" value="Genomic_DNA"/>
</dbReference>
<feature type="domain" description="Ketoreductase" evidence="4">
    <location>
        <begin position="13"/>
        <end position="209"/>
    </location>
</feature>
<protein>
    <submittedName>
        <fullName evidence="6">Short-chain dehydrogenase</fullName>
    </submittedName>
</protein>
<dbReference type="STRING" id="560555.BST30_00330"/>
<dbReference type="Pfam" id="PF00106">
    <property type="entry name" value="adh_short"/>
    <property type="match status" value="1"/>
</dbReference>
<dbReference type="InterPro" id="IPR036291">
    <property type="entry name" value="NAD(P)-bd_dom_sf"/>
</dbReference>
<dbReference type="GO" id="GO:0016491">
    <property type="term" value="F:oxidoreductase activity"/>
    <property type="evidence" value="ECO:0007669"/>
    <property type="project" value="UniProtKB-KW"/>
</dbReference>
<evidence type="ECO:0000313" key="7">
    <source>
        <dbReference type="Proteomes" id="UP000192760"/>
    </source>
</evidence>
<accession>A0A1X0G5H2</accession>
<dbReference type="AlphaFoldDB" id="A0A1X0G5H2"/>
<dbReference type="Proteomes" id="UP000465812">
    <property type="component" value="Chromosome"/>
</dbReference>
<evidence type="ECO:0000256" key="1">
    <source>
        <dbReference type="ARBA" id="ARBA00006484"/>
    </source>
</evidence>
<evidence type="ECO:0000259" key="4">
    <source>
        <dbReference type="SMART" id="SM00822"/>
    </source>
</evidence>
<evidence type="ECO:0000313" key="5">
    <source>
        <dbReference type="EMBL" id="BBY37370.1"/>
    </source>
</evidence>
<evidence type="ECO:0000313" key="6">
    <source>
        <dbReference type="EMBL" id="ORB09095.1"/>
    </source>
</evidence>
<evidence type="ECO:0000256" key="2">
    <source>
        <dbReference type="ARBA" id="ARBA00023002"/>
    </source>
</evidence>
<comment type="similarity">
    <text evidence="1 3">Belongs to the short-chain dehydrogenases/reductases (SDR) family.</text>
</comment>
<reference evidence="5 8" key="2">
    <citation type="journal article" date="2019" name="Emerg. Microbes Infect.">
        <title>Comprehensive subspecies identification of 175 nontuberculous mycobacteria species based on 7547 genomic profiles.</title>
        <authorList>
            <person name="Matsumoto Y."/>
            <person name="Kinjo T."/>
            <person name="Motooka D."/>
            <person name="Nabeya D."/>
            <person name="Jung N."/>
            <person name="Uechi K."/>
            <person name="Horii T."/>
            <person name="Iida T."/>
            <person name="Fujita J."/>
            <person name="Nakamura S."/>
        </authorList>
    </citation>
    <scope>NUCLEOTIDE SEQUENCE [LARGE SCALE GENOMIC DNA]</scope>
    <source>
        <strain evidence="5 8">JCM 18113</strain>
    </source>
</reference>
<dbReference type="InterPro" id="IPR002347">
    <property type="entry name" value="SDR_fam"/>
</dbReference>
<evidence type="ECO:0000313" key="8">
    <source>
        <dbReference type="Proteomes" id="UP000465812"/>
    </source>
</evidence>
<sequence>MTMPTSELRFDDQVAVITGAGGGLGRQYALLLASRGARIVVNDIGGSVTGNGSDAAAAGAVADEIRELGGEAVADSHSVTDPEGARSIIDAALNVWGRVDIVINNAGIVGDALFEDMTADRFEPLLDVHLKGACYVTRPAWKVMCEQGYGRILNTCSAAGILGATGMSNYGSAKTGLIGLTRVLAAEAAGRDIKVNAIAPIAYTRMLAHSVDGAVRPDDADAQVVLDDLVGQYLQKLDPALVAPVAAFLTHRDCPVSGEIYTVGAGHVSRFFIGRTKGFYSPALSVEDVRDHLNDIRDEAGYTVPGGPGDEMSELFATIMAGLSS</sequence>
<reference evidence="6 7" key="1">
    <citation type="submission" date="2017-02" db="EMBL/GenBank/DDBJ databases">
        <title>The new phylogeny of genus Mycobacterium.</title>
        <authorList>
            <person name="Tortoli E."/>
            <person name="Trovato A."/>
            <person name="Cirillo D.M."/>
        </authorList>
    </citation>
    <scope>NUCLEOTIDE SEQUENCE [LARGE SCALE GENOMIC DNA]</scope>
    <source>
        <strain evidence="6 7">DSM 45255</strain>
    </source>
</reference>
<dbReference type="PRINTS" id="PR00080">
    <property type="entry name" value="SDRFAMILY"/>
</dbReference>
<reference evidence="5" key="3">
    <citation type="submission" date="2020-02" db="EMBL/GenBank/DDBJ databases">
        <authorList>
            <person name="Matsumoto Y."/>
            <person name="Kinjo T."/>
            <person name="Motooka D."/>
            <person name="Nabeya D."/>
            <person name="Jung N."/>
            <person name="Uechi K."/>
            <person name="Horii T."/>
            <person name="Iida T."/>
            <person name="Fujita J."/>
            <person name="Nakamura S."/>
        </authorList>
    </citation>
    <scope>NUCLEOTIDE SEQUENCE</scope>
    <source>
        <strain evidence="5">JCM 18113</strain>
    </source>
</reference>
<dbReference type="PANTHER" id="PTHR45024">
    <property type="entry name" value="DEHYDROGENASES, SHORT CHAIN"/>
    <property type="match status" value="1"/>
</dbReference>
<dbReference type="InterPro" id="IPR051687">
    <property type="entry name" value="Peroxisomal_Beta-Oxidation"/>
</dbReference>
<dbReference type="InterPro" id="IPR020904">
    <property type="entry name" value="Sc_DH/Rdtase_CS"/>
</dbReference>
<dbReference type="EMBL" id="MVHW01000001">
    <property type="protein sequence ID" value="ORB09095.1"/>
    <property type="molecule type" value="Genomic_DNA"/>
</dbReference>
<evidence type="ECO:0000256" key="3">
    <source>
        <dbReference type="RuleBase" id="RU000363"/>
    </source>
</evidence>
<dbReference type="InterPro" id="IPR057326">
    <property type="entry name" value="KR_dom"/>
</dbReference>
<dbReference type="Gene3D" id="3.40.50.720">
    <property type="entry name" value="NAD(P)-binding Rossmann-like Domain"/>
    <property type="match status" value="1"/>
</dbReference>
<keyword evidence="2" id="KW-0560">Oxidoreductase</keyword>
<name>A0A1X0G5H2_MYCNT</name>
<organism evidence="6 7">
    <name type="scientific">Mycobacterium mantenii</name>
    <dbReference type="NCBI Taxonomy" id="560555"/>
    <lineage>
        <taxon>Bacteria</taxon>
        <taxon>Bacillati</taxon>
        <taxon>Actinomycetota</taxon>
        <taxon>Actinomycetes</taxon>
        <taxon>Mycobacteriales</taxon>
        <taxon>Mycobacteriaceae</taxon>
        <taxon>Mycobacterium</taxon>
        <taxon>Mycobacterium avium complex (MAC)</taxon>
    </lineage>
</organism>
<gene>
    <name evidence="6" type="ORF">BST30_00330</name>
    <name evidence="5" type="ORF">MMAN_15040</name>
</gene>
<proteinExistence type="inferred from homology"/>